<gene>
    <name evidence="9" type="ORF">IFM89_002940</name>
</gene>
<dbReference type="OrthoDB" id="302966at2759"/>
<evidence type="ECO:0000256" key="6">
    <source>
        <dbReference type="PROSITE-ProRule" id="PRU00175"/>
    </source>
</evidence>
<dbReference type="EMBL" id="JADFTS010000002">
    <property type="protein sequence ID" value="KAF9618945.1"/>
    <property type="molecule type" value="Genomic_DNA"/>
</dbReference>
<dbReference type="PROSITE" id="PS50089">
    <property type="entry name" value="ZF_RING_2"/>
    <property type="match status" value="1"/>
</dbReference>
<dbReference type="Proteomes" id="UP000631114">
    <property type="component" value="Unassembled WGS sequence"/>
</dbReference>
<dbReference type="AlphaFoldDB" id="A0A835IJC1"/>
<dbReference type="PROSITE" id="PS00518">
    <property type="entry name" value="ZF_RING_1"/>
    <property type="match status" value="1"/>
</dbReference>
<proteinExistence type="predicted"/>
<feature type="region of interest" description="Disordered" evidence="7">
    <location>
        <begin position="680"/>
        <end position="715"/>
    </location>
</feature>
<feature type="region of interest" description="Disordered" evidence="7">
    <location>
        <begin position="399"/>
        <end position="421"/>
    </location>
</feature>
<feature type="compositionally biased region" description="Polar residues" evidence="7">
    <location>
        <begin position="44"/>
        <end position="63"/>
    </location>
</feature>
<dbReference type="SMART" id="SM00184">
    <property type="entry name" value="RING"/>
    <property type="match status" value="1"/>
</dbReference>
<keyword evidence="4 6" id="KW-0863">Zinc-finger</keyword>
<feature type="region of interest" description="Disordered" evidence="7">
    <location>
        <begin position="1"/>
        <end position="108"/>
    </location>
</feature>
<dbReference type="PANTHER" id="PTHR12983">
    <property type="entry name" value="RING FINGER 10 FAMILY MEMBER"/>
    <property type="match status" value="1"/>
</dbReference>
<evidence type="ECO:0000256" key="3">
    <source>
        <dbReference type="ARBA" id="ARBA00022723"/>
    </source>
</evidence>
<evidence type="ECO:0000256" key="4">
    <source>
        <dbReference type="ARBA" id="ARBA00022771"/>
    </source>
</evidence>
<evidence type="ECO:0000256" key="5">
    <source>
        <dbReference type="ARBA" id="ARBA00022833"/>
    </source>
</evidence>
<feature type="compositionally biased region" description="Low complexity" evidence="7">
    <location>
        <begin position="13"/>
        <end position="40"/>
    </location>
</feature>
<evidence type="ECO:0000256" key="1">
    <source>
        <dbReference type="ARBA" id="ARBA00004496"/>
    </source>
</evidence>
<protein>
    <recommendedName>
        <fullName evidence="8">RING-type domain-containing protein</fullName>
    </recommendedName>
</protein>
<dbReference type="GO" id="GO:0045944">
    <property type="term" value="P:positive regulation of transcription by RNA polymerase II"/>
    <property type="evidence" value="ECO:0007669"/>
    <property type="project" value="TreeGrafter"/>
</dbReference>
<evidence type="ECO:0000259" key="8">
    <source>
        <dbReference type="PROSITE" id="PS50089"/>
    </source>
</evidence>
<dbReference type="InterPro" id="IPR001841">
    <property type="entry name" value="Znf_RING"/>
</dbReference>
<dbReference type="GO" id="GO:0005737">
    <property type="term" value="C:cytoplasm"/>
    <property type="evidence" value="ECO:0007669"/>
    <property type="project" value="UniProtKB-SubCell"/>
</dbReference>
<comment type="subcellular location">
    <subcellularLocation>
        <location evidence="1">Cytoplasm</location>
    </subcellularLocation>
</comment>
<dbReference type="InterPro" id="IPR017907">
    <property type="entry name" value="Znf_RING_CS"/>
</dbReference>
<feature type="compositionally biased region" description="Basic and acidic residues" evidence="7">
    <location>
        <begin position="640"/>
        <end position="652"/>
    </location>
</feature>
<dbReference type="Pfam" id="PF00097">
    <property type="entry name" value="zf-C3HC4"/>
    <property type="match status" value="1"/>
</dbReference>
<feature type="compositionally biased region" description="Basic residues" evidence="7">
    <location>
        <begin position="64"/>
        <end position="78"/>
    </location>
</feature>
<dbReference type="PANTHER" id="PTHR12983:SF9">
    <property type="entry name" value="E3 UBIQUITIN-PROTEIN LIGASE RNF10"/>
    <property type="match status" value="1"/>
</dbReference>
<dbReference type="InterPro" id="IPR018957">
    <property type="entry name" value="Znf_C3HC4_RING-type"/>
</dbReference>
<accession>A0A835IJC1</accession>
<keyword evidence="3" id="KW-0479">Metal-binding</keyword>
<evidence type="ECO:0000256" key="2">
    <source>
        <dbReference type="ARBA" id="ARBA00022490"/>
    </source>
</evidence>
<keyword evidence="10" id="KW-1185">Reference proteome</keyword>
<organism evidence="9 10">
    <name type="scientific">Coptis chinensis</name>
    <dbReference type="NCBI Taxonomy" id="261450"/>
    <lineage>
        <taxon>Eukaryota</taxon>
        <taxon>Viridiplantae</taxon>
        <taxon>Streptophyta</taxon>
        <taxon>Embryophyta</taxon>
        <taxon>Tracheophyta</taxon>
        <taxon>Spermatophyta</taxon>
        <taxon>Magnoliopsida</taxon>
        <taxon>Ranunculales</taxon>
        <taxon>Ranunculaceae</taxon>
        <taxon>Coptidoideae</taxon>
        <taxon>Coptis</taxon>
    </lineage>
</organism>
<dbReference type="InterPro" id="IPR013083">
    <property type="entry name" value="Znf_RING/FYVE/PHD"/>
</dbReference>
<dbReference type="Gene3D" id="3.30.40.10">
    <property type="entry name" value="Zinc/RING finger domain, C3HC4 (zinc finger)"/>
    <property type="match status" value="1"/>
</dbReference>
<evidence type="ECO:0000313" key="9">
    <source>
        <dbReference type="EMBL" id="KAF9618945.1"/>
    </source>
</evidence>
<dbReference type="GO" id="GO:0008270">
    <property type="term" value="F:zinc ion binding"/>
    <property type="evidence" value="ECO:0007669"/>
    <property type="project" value="UniProtKB-KW"/>
</dbReference>
<dbReference type="SUPFAM" id="SSF57850">
    <property type="entry name" value="RING/U-box"/>
    <property type="match status" value="1"/>
</dbReference>
<comment type="caution">
    <text evidence="9">The sequence shown here is derived from an EMBL/GenBank/DDBJ whole genome shotgun (WGS) entry which is preliminary data.</text>
</comment>
<feature type="region of interest" description="Disordered" evidence="7">
    <location>
        <begin position="633"/>
        <end position="666"/>
    </location>
</feature>
<evidence type="ECO:0000256" key="7">
    <source>
        <dbReference type="SAM" id="MobiDB-lite"/>
    </source>
</evidence>
<dbReference type="CDD" id="cd16536">
    <property type="entry name" value="RING-HC_RNF10"/>
    <property type="match status" value="1"/>
</dbReference>
<dbReference type="GO" id="GO:0000976">
    <property type="term" value="F:transcription cis-regulatory region binding"/>
    <property type="evidence" value="ECO:0007669"/>
    <property type="project" value="TreeGrafter"/>
</dbReference>
<reference evidence="9 10" key="1">
    <citation type="submission" date="2020-10" db="EMBL/GenBank/DDBJ databases">
        <title>The Coptis chinensis genome and diversification of protoberbering-type alkaloids.</title>
        <authorList>
            <person name="Wang B."/>
            <person name="Shu S."/>
            <person name="Song C."/>
            <person name="Liu Y."/>
        </authorList>
    </citation>
    <scope>NUCLEOTIDE SEQUENCE [LARGE SCALE GENOMIC DNA]</scope>
    <source>
        <strain evidence="9">HL-2020</strain>
        <tissue evidence="9">Leaf</tissue>
    </source>
</reference>
<dbReference type="InterPro" id="IPR039739">
    <property type="entry name" value="MAG2/RNF10"/>
</dbReference>
<feature type="domain" description="RING-type" evidence="8">
    <location>
        <begin position="189"/>
        <end position="235"/>
    </location>
</feature>
<sequence length="715" mass="80327">MSISPTHAHRSKSSNSTPSSNPINSNHGFLFQSSPQPQQLIPSDPTTPLVSDGTLSSAPYSIHSSKKVTRPNGRRNTRYRYQSDGHGMTSSHVRNDQVGAPPRKNQTGNANHLLNFQYDPILRPQPRVPPPRRPQKMRPYNKDLFLQANFRFVVLDSGTHSVESTDADKMLQWENVVCVRYSTPYPVQCPICLETPLCPQITSCGHIFCFPCILRYLLMGENDHKGDCWKKCPLCFVPISLKDLYTIYIEDVKHYQLGDDIQFTLLTREKHSLVPSQKDSDNLDFPDSFSKFSLTSDVDLSVGEAYSELKDWLVRAESGLVDDLQHIPYVCAALEQLEQRKKFWTEMRSLIGSPPLGNSTASFSNSKALKYSCNTDYKVSSSSLNEYVTPCATPAIGRSKKSKQLENSSPENVNGEERVGETGELLETCEGKEFFLSSSYEEENIVERHANGPGHIKEKDSYSFYQAVDGQHLIIHPLNMKCLLHHYGSSELLPHRISGKILELETLTQTEAVRRRYRFLSHFSLTTTFQLCEIDMSEILPSDALLPFKDEIKKRENQRKRLKKKEHQEQVKAEVTSMHAMSIQSNFGRPYIEKSFSMDDFKALGNAPLSSSPPMSSERKRFSDVTRLGFAAAHDSPSLKAEESADSSKAEESGETSGLAGNPGRRNMVTLSFANIISTTKSPESREIPKIDALVGKKGKKPNRVLLSTAGGRRY</sequence>
<name>A0A835IJC1_9MAGN</name>
<evidence type="ECO:0000313" key="10">
    <source>
        <dbReference type="Proteomes" id="UP000631114"/>
    </source>
</evidence>
<keyword evidence="2" id="KW-0963">Cytoplasm</keyword>
<keyword evidence="5" id="KW-0862">Zinc</keyword>